<accession>A0ABW2LLK0</accession>
<evidence type="ECO:0008006" key="3">
    <source>
        <dbReference type="Google" id="ProtNLM"/>
    </source>
</evidence>
<comment type="caution">
    <text evidence="1">The sequence shown here is derived from an EMBL/GenBank/DDBJ whole genome shotgun (WGS) entry which is preliminary data.</text>
</comment>
<dbReference type="EMBL" id="JBHTCJ010000005">
    <property type="protein sequence ID" value="MFC7342238.1"/>
    <property type="molecule type" value="Genomic_DNA"/>
</dbReference>
<proteinExistence type="predicted"/>
<gene>
    <name evidence="1" type="ORF">ACFQRI_12535</name>
</gene>
<organism evidence="1 2">
    <name type="scientific">Saccharopolyspora griseoalba</name>
    <dbReference type="NCBI Taxonomy" id="1431848"/>
    <lineage>
        <taxon>Bacteria</taxon>
        <taxon>Bacillati</taxon>
        <taxon>Actinomycetota</taxon>
        <taxon>Actinomycetes</taxon>
        <taxon>Pseudonocardiales</taxon>
        <taxon>Pseudonocardiaceae</taxon>
        <taxon>Saccharopolyspora</taxon>
    </lineage>
</organism>
<evidence type="ECO:0000313" key="2">
    <source>
        <dbReference type="Proteomes" id="UP001596504"/>
    </source>
</evidence>
<dbReference type="RefSeq" id="WP_380667917.1">
    <property type="nucleotide sequence ID" value="NZ_JBHTCJ010000005.1"/>
</dbReference>
<name>A0ABW2LLK0_9PSEU</name>
<reference evidence="2" key="1">
    <citation type="journal article" date="2019" name="Int. J. Syst. Evol. Microbiol.">
        <title>The Global Catalogue of Microorganisms (GCM) 10K type strain sequencing project: providing services to taxonomists for standard genome sequencing and annotation.</title>
        <authorList>
            <consortium name="The Broad Institute Genomics Platform"/>
            <consortium name="The Broad Institute Genome Sequencing Center for Infectious Disease"/>
            <person name="Wu L."/>
            <person name="Ma J."/>
        </authorList>
    </citation>
    <scope>NUCLEOTIDE SEQUENCE [LARGE SCALE GENOMIC DNA]</scope>
    <source>
        <strain evidence="2">WLHS5</strain>
    </source>
</reference>
<protein>
    <recommendedName>
        <fullName evidence="3">SPW_0924 family protein</fullName>
    </recommendedName>
</protein>
<sequence>MREAMAVGPGNPRSVLVVCALLCAAVAGLIAVSLLVPGPPVAPALSGADGSIHTAVTPTGSSAG</sequence>
<evidence type="ECO:0000313" key="1">
    <source>
        <dbReference type="EMBL" id="MFC7342238.1"/>
    </source>
</evidence>
<keyword evidence="2" id="KW-1185">Reference proteome</keyword>
<dbReference type="Proteomes" id="UP001596504">
    <property type="component" value="Unassembled WGS sequence"/>
</dbReference>